<name>A0A0F9LMW0_9ZZZZ</name>
<evidence type="ECO:0000313" key="1">
    <source>
        <dbReference type="EMBL" id="KKM94688.1"/>
    </source>
</evidence>
<comment type="caution">
    <text evidence="1">The sequence shown here is derived from an EMBL/GenBank/DDBJ whole genome shotgun (WGS) entry which is preliminary data.</text>
</comment>
<organism evidence="1">
    <name type="scientific">marine sediment metagenome</name>
    <dbReference type="NCBI Taxonomy" id="412755"/>
    <lineage>
        <taxon>unclassified sequences</taxon>
        <taxon>metagenomes</taxon>
        <taxon>ecological metagenomes</taxon>
    </lineage>
</organism>
<gene>
    <name evidence="1" type="ORF">LCGC14_1195840</name>
</gene>
<dbReference type="EMBL" id="LAZR01006106">
    <property type="protein sequence ID" value="KKM94688.1"/>
    <property type="molecule type" value="Genomic_DNA"/>
</dbReference>
<dbReference type="AlphaFoldDB" id="A0A0F9LMW0"/>
<reference evidence="1" key="1">
    <citation type="journal article" date="2015" name="Nature">
        <title>Complex archaea that bridge the gap between prokaryotes and eukaryotes.</title>
        <authorList>
            <person name="Spang A."/>
            <person name="Saw J.H."/>
            <person name="Jorgensen S.L."/>
            <person name="Zaremba-Niedzwiedzka K."/>
            <person name="Martijn J."/>
            <person name="Lind A.E."/>
            <person name="van Eijk R."/>
            <person name="Schleper C."/>
            <person name="Guy L."/>
            <person name="Ettema T.J."/>
        </authorList>
    </citation>
    <scope>NUCLEOTIDE SEQUENCE</scope>
</reference>
<sequence>MRSIKQINELGGTKINLRTREGKNLLGRMAEMPIENKVVHPLLGWLSMKHYIVFLEYPEEHLQ</sequence>
<protein>
    <submittedName>
        <fullName evidence="1">Uncharacterized protein</fullName>
    </submittedName>
</protein>
<accession>A0A0F9LMW0</accession>
<proteinExistence type="predicted"/>